<dbReference type="Pfam" id="PF01842">
    <property type="entry name" value="ACT"/>
    <property type="match status" value="1"/>
</dbReference>
<dbReference type="InterPro" id="IPR001048">
    <property type="entry name" value="Asp/Glu/Uridylate_kinase"/>
</dbReference>
<dbReference type="NCBIfam" id="TIGR00656">
    <property type="entry name" value="asp_kin_monofn"/>
    <property type="match status" value="1"/>
</dbReference>
<dbReference type="PROSITE" id="PS51671">
    <property type="entry name" value="ACT"/>
    <property type="match status" value="2"/>
</dbReference>
<comment type="pathway">
    <text evidence="3 13">Amino-acid biosynthesis; L-threonine biosynthesis; L-threonine from L-aspartate: step 1/5.</text>
</comment>
<comment type="similarity">
    <text evidence="4 12">Belongs to the aspartokinase family.</text>
</comment>
<feature type="domain" description="ACT" evidence="14">
    <location>
        <begin position="264"/>
        <end position="342"/>
    </location>
</feature>
<dbReference type="PIRSF" id="PIRSF000726">
    <property type="entry name" value="Asp_kin"/>
    <property type="match status" value="1"/>
</dbReference>
<dbReference type="InterPro" id="IPR001057">
    <property type="entry name" value="Glu/AcGlu_kinase"/>
</dbReference>
<dbReference type="Pfam" id="PF00696">
    <property type="entry name" value="AA_kinase"/>
    <property type="match status" value="1"/>
</dbReference>
<evidence type="ECO:0000256" key="1">
    <source>
        <dbReference type="ARBA" id="ARBA00004766"/>
    </source>
</evidence>
<reference evidence="15 16" key="1">
    <citation type="submission" date="2021-12" db="EMBL/GenBank/DDBJ databases">
        <title>Discovery of the Pendulisporaceae a myxobacterial family with distinct sporulation behavior and unique specialized metabolism.</title>
        <authorList>
            <person name="Garcia R."/>
            <person name="Popoff A."/>
            <person name="Bader C.D."/>
            <person name="Loehr J."/>
            <person name="Walesch S."/>
            <person name="Walt C."/>
            <person name="Boldt J."/>
            <person name="Bunk B."/>
            <person name="Haeckl F.J.F.P.J."/>
            <person name="Gunesch A.P."/>
            <person name="Birkelbach J."/>
            <person name="Nuebel U."/>
            <person name="Pietschmann T."/>
            <person name="Bach T."/>
            <person name="Mueller R."/>
        </authorList>
    </citation>
    <scope>NUCLEOTIDE SEQUENCE [LARGE SCALE GENOMIC DNA]</scope>
    <source>
        <strain evidence="15 16">MSr12523</strain>
    </source>
</reference>
<dbReference type="InterPro" id="IPR054352">
    <property type="entry name" value="ACT_Aspartokinase"/>
</dbReference>
<dbReference type="InterPro" id="IPR036393">
    <property type="entry name" value="AceGlu_kinase-like_sf"/>
</dbReference>
<dbReference type="InterPro" id="IPR018042">
    <property type="entry name" value="Aspartate_kinase_CS"/>
</dbReference>
<keyword evidence="5 13" id="KW-0028">Amino-acid biosynthesis</keyword>
<organism evidence="15 16">
    <name type="scientific">Pendulispora brunnea</name>
    <dbReference type="NCBI Taxonomy" id="2905690"/>
    <lineage>
        <taxon>Bacteria</taxon>
        <taxon>Pseudomonadati</taxon>
        <taxon>Myxococcota</taxon>
        <taxon>Myxococcia</taxon>
        <taxon>Myxococcales</taxon>
        <taxon>Sorangiineae</taxon>
        <taxon>Pendulisporaceae</taxon>
        <taxon>Pendulispora</taxon>
    </lineage>
</organism>
<comment type="pathway">
    <text evidence="1 13">Amino-acid biosynthesis; L-lysine biosynthesis via DAP pathway; (S)-tetrahydrodipicolinate from L-aspartate: step 1/4.</text>
</comment>
<evidence type="ECO:0000256" key="2">
    <source>
        <dbReference type="ARBA" id="ARBA00004986"/>
    </source>
</evidence>
<dbReference type="PANTHER" id="PTHR21499:SF3">
    <property type="entry name" value="ASPARTOKINASE"/>
    <property type="match status" value="1"/>
</dbReference>
<protein>
    <recommendedName>
        <fullName evidence="12">Aspartokinase</fullName>
        <ecNumber evidence="12">2.7.2.4</ecNumber>
    </recommendedName>
</protein>
<accession>A0ABZ2K2C5</accession>
<evidence type="ECO:0000313" key="16">
    <source>
        <dbReference type="Proteomes" id="UP001379533"/>
    </source>
</evidence>
<evidence type="ECO:0000256" key="4">
    <source>
        <dbReference type="ARBA" id="ARBA00010122"/>
    </source>
</evidence>
<comment type="pathway">
    <text evidence="2 13">Amino-acid biosynthesis; L-methionine biosynthesis via de novo pathway; L-homoserine from L-aspartate: step 1/3.</text>
</comment>
<feature type="domain" description="ACT" evidence="14">
    <location>
        <begin position="348"/>
        <end position="410"/>
    </location>
</feature>
<sequence length="410" mass="43251">MALIVQKFGGTSVGSIDRIRNVARRCLATAAQGHQVVVIVSAMSGETNRLLKLAHEVTEIPDAREMDVIAATGEQVSAALTALAIQQEGGKARSLLGHQVKILTDGAYSKARIKAIEGSKIFSTHKKGAIAVVAGFQGVDENGDITTLGRGGSDTTAVAVAAAIGADVCEIYTDVDGVYTTDPGVCPEARKIPKISFEEMLELASLGAKVLQIRSVEIAMKYGVPIHVRSSFSDAEGTWVTKEDKSLEEVVVTGVAYDKNEARVVVAGVEDKPGVVAELFGTIAEKNVSVDMIIQSPAVGNNGESRTDVAFTVLKTDLPRAKPFIEEVAKSLKAQSVRYDEGIVKVSIVGLGMRSHAGVAAKMFRILAQEGINISAISTSEIKVSCLVADKYTELAVRALHAGFGLSDKT</sequence>
<evidence type="ECO:0000256" key="3">
    <source>
        <dbReference type="ARBA" id="ARBA00005139"/>
    </source>
</evidence>
<keyword evidence="10" id="KW-0457">Lysine biosynthesis</keyword>
<evidence type="ECO:0000259" key="14">
    <source>
        <dbReference type="PROSITE" id="PS51671"/>
    </source>
</evidence>
<dbReference type="NCBIfam" id="NF005155">
    <property type="entry name" value="PRK06635.1-4"/>
    <property type="match status" value="1"/>
</dbReference>
<evidence type="ECO:0000256" key="5">
    <source>
        <dbReference type="ARBA" id="ARBA00022605"/>
    </source>
</evidence>
<dbReference type="InterPro" id="IPR001341">
    <property type="entry name" value="Asp_kinase"/>
</dbReference>
<evidence type="ECO:0000256" key="11">
    <source>
        <dbReference type="ARBA" id="ARBA00047872"/>
    </source>
</evidence>
<name>A0ABZ2K2C5_9BACT</name>
<proteinExistence type="inferred from homology"/>
<gene>
    <name evidence="15" type="ORF">LZC95_41260</name>
</gene>
<dbReference type="Gene3D" id="3.30.2130.10">
    <property type="entry name" value="VC0802-like"/>
    <property type="match status" value="1"/>
</dbReference>
<dbReference type="NCBIfam" id="TIGR00657">
    <property type="entry name" value="asp_kinases"/>
    <property type="match status" value="1"/>
</dbReference>
<dbReference type="InterPro" id="IPR002912">
    <property type="entry name" value="ACT_dom"/>
</dbReference>
<dbReference type="RefSeq" id="WP_394843465.1">
    <property type="nucleotide sequence ID" value="NZ_CP089982.1"/>
</dbReference>
<dbReference type="Proteomes" id="UP001379533">
    <property type="component" value="Chromosome"/>
</dbReference>
<keyword evidence="8 12" id="KW-0418">Kinase</keyword>
<keyword evidence="6 12" id="KW-0808">Transferase</keyword>
<dbReference type="GO" id="GO:0004072">
    <property type="term" value="F:aspartate kinase activity"/>
    <property type="evidence" value="ECO:0007669"/>
    <property type="project" value="UniProtKB-EC"/>
</dbReference>
<evidence type="ECO:0000256" key="7">
    <source>
        <dbReference type="ARBA" id="ARBA00022741"/>
    </source>
</evidence>
<evidence type="ECO:0000256" key="10">
    <source>
        <dbReference type="ARBA" id="ARBA00023154"/>
    </source>
</evidence>
<dbReference type="SUPFAM" id="SSF53633">
    <property type="entry name" value="Carbamate kinase-like"/>
    <property type="match status" value="1"/>
</dbReference>
<dbReference type="SUPFAM" id="SSF55021">
    <property type="entry name" value="ACT-like"/>
    <property type="match status" value="2"/>
</dbReference>
<dbReference type="InterPro" id="IPR005260">
    <property type="entry name" value="Asp_kin_monofn"/>
</dbReference>
<dbReference type="Pfam" id="PF22468">
    <property type="entry name" value="ACT_9"/>
    <property type="match status" value="1"/>
</dbReference>
<evidence type="ECO:0000256" key="13">
    <source>
        <dbReference type="RuleBase" id="RU004249"/>
    </source>
</evidence>
<evidence type="ECO:0000256" key="12">
    <source>
        <dbReference type="RuleBase" id="RU003448"/>
    </source>
</evidence>
<evidence type="ECO:0000256" key="8">
    <source>
        <dbReference type="ARBA" id="ARBA00022777"/>
    </source>
</evidence>
<evidence type="ECO:0000256" key="9">
    <source>
        <dbReference type="ARBA" id="ARBA00022840"/>
    </source>
</evidence>
<evidence type="ECO:0000256" key="6">
    <source>
        <dbReference type="ARBA" id="ARBA00022679"/>
    </source>
</evidence>
<dbReference type="CDD" id="cd04261">
    <property type="entry name" value="AAK_AKii-LysC-BS"/>
    <property type="match status" value="1"/>
</dbReference>
<dbReference type="EMBL" id="CP089982">
    <property type="protein sequence ID" value="WXA92866.1"/>
    <property type="molecule type" value="Genomic_DNA"/>
</dbReference>
<dbReference type="NCBIfam" id="NF005154">
    <property type="entry name" value="PRK06635.1-2"/>
    <property type="match status" value="1"/>
</dbReference>
<dbReference type="PANTHER" id="PTHR21499">
    <property type="entry name" value="ASPARTATE KINASE"/>
    <property type="match status" value="1"/>
</dbReference>
<evidence type="ECO:0000313" key="15">
    <source>
        <dbReference type="EMBL" id="WXA92866.1"/>
    </source>
</evidence>
<keyword evidence="9" id="KW-0067">ATP-binding</keyword>
<comment type="catalytic activity">
    <reaction evidence="11 12">
        <text>L-aspartate + ATP = 4-phospho-L-aspartate + ADP</text>
        <dbReference type="Rhea" id="RHEA:23776"/>
        <dbReference type="ChEBI" id="CHEBI:29991"/>
        <dbReference type="ChEBI" id="CHEBI:30616"/>
        <dbReference type="ChEBI" id="CHEBI:57535"/>
        <dbReference type="ChEBI" id="CHEBI:456216"/>
        <dbReference type="EC" id="2.7.2.4"/>
    </reaction>
</comment>
<dbReference type="InterPro" id="IPR041740">
    <property type="entry name" value="AKii-LysC-BS"/>
</dbReference>
<dbReference type="PRINTS" id="PR00474">
    <property type="entry name" value="GLU5KINASE"/>
</dbReference>
<dbReference type="PROSITE" id="PS00324">
    <property type="entry name" value="ASPARTOKINASE"/>
    <property type="match status" value="1"/>
</dbReference>
<dbReference type="Gene3D" id="3.40.1160.10">
    <property type="entry name" value="Acetylglutamate kinase-like"/>
    <property type="match status" value="1"/>
</dbReference>
<dbReference type="CDD" id="cd04913">
    <property type="entry name" value="ACT_AKii-LysC-BS-like_1"/>
    <property type="match status" value="1"/>
</dbReference>
<dbReference type="EC" id="2.7.2.4" evidence="12"/>
<keyword evidence="16" id="KW-1185">Reference proteome</keyword>
<dbReference type="CDD" id="cd04923">
    <property type="entry name" value="ACT_AK-LysC-DapG-like_2"/>
    <property type="match status" value="1"/>
</dbReference>
<dbReference type="InterPro" id="IPR045865">
    <property type="entry name" value="ACT-like_dom_sf"/>
</dbReference>
<keyword evidence="7" id="KW-0547">Nucleotide-binding</keyword>